<dbReference type="InterPro" id="IPR009836">
    <property type="entry name" value="GRDP-like"/>
</dbReference>
<dbReference type="Proteomes" id="UP000030161">
    <property type="component" value="Unassembled WGS sequence"/>
</dbReference>
<feature type="non-terminal residue" evidence="1">
    <location>
        <position position="395"/>
    </location>
</feature>
<reference evidence="1 2" key="1">
    <citation type="submission" date="2013-12" db="EMBL/GenBank/DDBJ databases">
        <title>The Genome Sequence of Candida albicans P78048.</title>
        <authorList>
            <consortium name="The Broad Institute Genome Sequencing Platform"/>
            <consortium name="The Broad Institute Genome Sequencing Center for Infectious Disease"/>
            <person name="Cuomo C."/>
            <person name="Bennett R."/>
            <person name="Hirakawa M."/>
            <person name="Noverr M."/>
            <person name="Mitchell A."/>
            <person name="Young S.K."/>
            <person name="Zeng Q."/>
            <person name="Gargeya S."/>
            <person name="Fitzgerald M."/>
            <person name="Abouelleil A."/>
            <person name="Alvarado L."/>
            <person name="Berlin A.M."/>
            <person name="Chapman S.B."/>
            <person name="Dewar J."/>
            <person name="Goldberg J."/>
            <person name="Griggs A."/>
            <person name="Gujja S."/>
            <person name="Hansen M."/>
            <person name="Howarth C."/>
            <person name="Imamovic A."/>
            <person name="Larimer J."/>
            <person name="McCowan C."/>
            <person name="Murphy C."/>
            <person name="Pearson M."/>
            <person name="Priest M."/>
            <person name="Roberts A."/>
            <person name="Saif S."/>
            <person name="Shea T."/>
            <person name="Sykes S."/>
            <person name="Wortman J."/>
            <person name="Nusbaum C."/>
            <person name="Birren B."/>
        </authorList>
    </citation>
    <scope>NUCLEOTIDE SEQUENCE [LARGE SCALE GENOMIC DNA]</scope>
    <source>
        <strain evidence="1 2">P78048</strain>
    </source>
</reference>
<sequence length="395" mass="45479">MDPPRYNQALDYIAILEQSDPTAFQSYNYSIQHEYPSIQRDKVTQINSKGLPTIADVVAHLKLLKAFGALKAKVLGTTSVIKDLNPAQHKYWQVFLTNAVRRFIIFVSALRNHCCGTVSTVVREDTFFKVIKNKKFESMMSQIMPPLDVIMVWHAFLLNPKTFYDSFTRTDFIVFAKYPLPLDRIHGCIDNTTFEFNVPEIYRENYSSLLQSFTNDPNDLIFDPIDDLSAVRITDKQVNIYCPRCQKLLTFQSVPLTTTSETGFADPGFEAYSTENIDIDEKIRNNPYSQIDCICLLTPIWNHDQLKKLQLYYDVHGSTTLSHAYKYFSLAISKLMYTRRSSNVASCVVKSHVQTRYKILDINGYKEMSLADLIKSISSLPSDDKRLKNLLLRNY</sequence>
<protein>
    <submittedName>
        <fullName evidence="1">Uncharacterized protein</fullName>
    </submittedName>
</protein>
<evidence type="ECO:0000313" key="1">
    <source>
        <dbReference type="EMBL" id="KGR16571.1"/>
    </source>
</evidence>
<proteinExistence type="predicted"/>
<name>A0AB34PXE6_CANAX</name>
<evidence type="ECO:0000313" key="2">
    <source>
        <dbReference type="Proteomes" id="UP000030161"/>
    </source>
</evidence>
<dbReference type="PANTHER" id="PTHR34365">
    <property type="entry name" value="ENOLASE (DUF1399)"/>
    <property type="match status" value="1"/>
</dbReference>
<dbReference type="EMBL" id="AJIX01000009">
    <property type="protein sequence ID" value="KGR16571.1"/>
    <property type="molecule type" value="Genomic_DNA"/>
</dbReference>
<organism evidence="1 2">
    <name type="scientific">Candida albicans P78048</name>
    <dbReference type="NCBI Taxonomy" id="1094989"/>
    <lineage>
        <taxon>Eukaryota</taxon>
        <taxon>Fungi</taxon>
        <taxon>Dikarya</taxon>
        <taxon>Ascomycota</taxon>
        <taxon>Saccharomycotina</taxon>
        <taxon>Pichiomycetes</taxon>
        <taxon>Debaryomycetaceae</taxon>
        <taxon>Candida/Lodderomyces clade</taxon>
        <taxon>Candida</taxon>
    </lineage>
</organism>
<accession>A0AB34PXE6</accession>
<comment type="caution">
    <text evidence="1">The sequence shown here is derived from an EMBL/GenBank/DDBJ whole genome shotgun (WGS) entry which is preliminary data.</text>
</comment>
<dbReference type="AlphaFoldDB" id="A0AB34PXE6"/>
<dbReference type="PANTHER" id="PTHR34365:SF7">
    <property type="entry name" value="GLYCINE-RICH DOMAIN-CONTAINING PROTEIN 1"/>
    <property type="match status" value="1"/>
</dbReference>
<gene>
    <name evidence="1" type="ORF">MG3_01300</name>
</gene>